<evidence type="ECO:0000313" key="2">
    <source>
        <dbReference type="Proteomes" id="UP000245362"/>
    </source>
</evidence>
<comment type="caution">
    <text evidence="1">The sequence shown here is derived from an EMBL/GenBank/DDBJ whole genome shotgun (WGS) entry which is preliminary data.</text>
</comment>
<proteinExistence type="predicted"/>
<reference evidence="1 2" key="1">
    <citation type="submission" date="2018-05" db="EMBL/GenBank/DDBJ databases">
        <title>Vibrio limimaris sp. nov., isolated from marine sediment.</title>
        <authorList>
            <person name="Li C.-M."/>
        </authorList>
    </citation>
    <scope>NUCLEOTIDE SEQUENCE [LARGE SCALE GENOMIC DNA]</scope>
    <source>
        <strain evidence="1 2">E4404</strain>
    </source>
</reference>
<protein>
    <submittedName>
        <fullName evidence="1">Uncharacterized protein</fullName>
    </submittedName>
</protein>
<dbReference type="EMBL" id="QFWT01000001">
    <property type="protein sequence ID" value="PWI35359.1"/>
    <property type="molecule type" value="Genomic_DNA"/>
</dbReference>
<keyword evidence="2" id="KW-1185">Reference proteome</keyword>
<evidence type="ECO:0000313" key="1">
    <source>
        <dbReference type="EMBL" id="PWI35359.1"/>
    </source>
</evidence>
<dbReference type="OrthoDB" id="5879423at2"/>
<name>A0A2U3BF07_9VIBR</name>
<dbReference type="AlphaFoldDB" id="A0A2U3BF07"/>
<dbReference type="Proteomes" id="UP000245362">
    <property type="component" value="Unassembled WGS sequence"/>
</dbReference>
<organism evidence="1 2">
    <name type="scientific">Vibrio albus</name>
    <dbReference type="NCBI Taxonomy" id="2200953"/>
    <lineage>
        <taxon>Bacteria</taxon>
        <taxon>Pseudomonadati</taxon>
        <taxon>Pseudomonadota</taxon>
        <taxon>Gammaproteobacteria</taxon>
        <taxon>Vibrionales</taxon>
        <taxon>Vibrionaceae</taxon>
        <taxon>Vibrio</taxon>
    </lineage>
</organism>
<sequence>MSNIYKIETFCESHVTRIADSINKSGGNCIIRGWAVLTDHVFNAQEAKTLFPMVSRTTDDLTEDDIYVWMKSARAAA</sequence>
<accession>A0A2U3BF07</accession>
<dbReference type="RefSeq" id="WP_109318511.1">
    <property type="nucleotide sequence ID" value="NZ_QFWT01000001.1"/>
</dbReference>
<gene>
    <name evidence="1" type="ORF">DI392_03605</name>
</gene>